<dbReference type="AlphaFoldDB" id="A0A448XLF9"/>
<dbReference type="EMBL" id="CAAALY010261310">
    <property type="protein sequence ID" value="VEL39452.1"/>
    <property type="molecule type" value="Genomic_DNA"/>
</dbReference>
<reference evidence="1" key="1">
    <citation type="submission" date="2018-11" db="EMBL/GenBank/DDBJ databases">
        <authorList>
            <consortium name="Pathogen Informatics"/>
        </authorList>
    </citation>
    <scope>NUCLEOTIDE SEQUENCE</scope>
</reference>
<gene>
    <name evidence="1" type="ORF">PXEA_LOCUS32892</name>
</gene>
<protein>
    <recommendedName>
        <fullName evidence="3">Myb-like domain-containing protein</fullName>
    </recommendedName>
</protein>
<accession>A0A448XLF9</accession>
<dbReference type="OrthoDB" id="608866at2759"/>
<evidence type="ECO:0000313" key="2">
    <source>
        <dbReference type="Proteomes" id="UP000784294"/>
    </source>
</evidence>
<evidence type="ECO:0008006" key="3">
    <source>
        <dbReference type="Google" id="ProtNLM"/>
    </source>
</evidence>
<sequence>MAESIALYQGVLHKPGSCVWSNIWKQAFQSTDRRPTDLRDRWRVISAPYNHRLMSQVAGHYESWLREHGSSLADTSPPIATVSPS</sequence>
<keyword evidence="2" id="KW-1185">Reference proteome</keyword>
<proteinExistence type="predicted"/>
<dbReference type="Proteomes" id="UP000784294">
    <property type="component" value="Unassembled WGS sequence"/>
</dbReference>
<dbReference type="Gene3D" id="1.10.246.220">
    <property type="match status" value="1"/>
</dbReference>
<name>A0A448XLF9_9PLAT</name>
<evidence type="ECO:0000313" key="1">
    <source>
        <dbReference type="EMBL" id="VEL39452.1"/>
    </source>
</evidence>
<comment type="caution">
    <text evidence="1">The sequence shown here is derived from an EMBL/GenBank/DDBJ whole genome shotgun (WGS) entry which is preliminary data.</text>
</comment>
<organism evidence="1 2">
    <name type="scientific">Protopolystoma xenopodis</name>
    <dbReference type="NCBI Taxonomy" id="117903"/>
    <lineage>
        <taxon>Eukaryota</taxon>
        <taxon>Metazoa</taxon>
        <taxon>Spiralia</taxon>
        <taxon>Lophotrochozoa</taxon>
        <taxon>Platyhelminthes</taxon>
        <taxon>Monogenea</taxon>
        <taxon>Polyopisthocotylea</taxon>
        <taxon>Polystomatidea</taxon>
        <taxon>Polystomatidae</taxon>
        <taxon>Protopolystoma</taxon>
    </lineage>
</organism>